<dbReference type="Pfam" id="PF02465">
    <property type="entry name" value="FliD_N"/>
    <property type="match status" value="1"/>
</dbReference>
<organism evidence="8 9">
    <name type="scientific">Candidatus Nitrohelix vancouverensis</name>
    <dbReference type="NCBI Taxonomy" id="2705534"/>
    <lineage>
        <taxon>Bacteria</taxon>
        <taxon>Pseudomonadati</taxon>
        <taxon>Nitrospinota/Tectimicrobiota group</taxon>
        <taxon>Nitrospinota</taxon>
        <taxon>Nitrospinia</taxon>
        <taxon>Nitrospinales</taxon>
        <taxon>Nitrospinaceae</taxon>
        <taxon>Candidatus Nitrohelix</taxon>
    </lineage>
</organism>
<evidence type="ECO:0000259" key="6">
    <source>
        <dbReference type="Pfam" id="PF02465"/>
    </source>
</evidence>
<dbReference type="InterPro" id="IPR040026">
    <property type="entry name" value="FliD"/>
</dbReference>
<accession>A0A7T0C2X1</accession>
<evidence type="ECO:0000259" key="7">
    <source>
        <dbReference type="Pfam" id="PF07195"/>
    </source>
</evidence>
<evidence type="ECO:0000256" key="2">
    <source>
        <dbReference type="ARBA" id="ARBA00011255"/>
    </source>
</evidence>
<dbReference type="Pfam" id="PF07195">
    <property type="entry name" value="FliD_C"/>
    <property type="match status" value="1"/>
</dbReference>
<dbReference type="GO" id="GO:0009421">
    <property type="term" value="C:bacterial-type flagellum filament cap"/>
    <property type="evidence" value="ECO:0007669"/>
    <property type="project" value="InterPro"/>
</dbReference>
<dbReference type="GO" id="GO:0009424">
    <property type="term" value="C:bacterial-type flagellum hook"/>
    <property type="evidence" value="ECO:0007669"/>
    <property type="project" value="UniProtKB-UniRule"/>
</dbReference>
<comment type="similarity">
    <text evidence="1 5">Belongs to the FliD family.</text>
</comment>
<comment type="subcellular location">
    <subcellularLocation>
        <location evidence="5">Secreted</location>
    </subcellularLocation>
    <subcellularLocation>
        <location evidence="5">Bacterial flagellum</location>
    </subcellularLocation>
</comment>
<gene>
    <name evidence="8" type="primary">fliD</name>
    <name evidence="8" type="ORF">G3M78_08895</name>
</gene>
<evidence type="ECO:0000256" key="4">
    <source>
        <dbReference type="ARBA" id="ARBA00023143"/>
    </source>
</evidence>
<dbReference type="Proteomes" id="UP000594464">
    <property type="component" value="Chromosome"/>
</dbReference>
<reference evidence="9" key="1">
    <citation type="submission" date="2020-02" db="EMBL/GenBank/DDBJ databases">
        <title>Genomic and physiological characterization of two novel Nitrospinaceae genera.</title>
        <authorList>
            <person name="Mueller A.J."/>
            <person name="Jung M.-Y."/>
            <person name="Strachan C.R."/>
            <person name="Herbold C.W."/>
            <person name="Kirkegaard R.H."/>
            <person name="Daims H."/>
        </authorList>
    </citation>
    <scope>NUCLEOTIDE SEQUENCE [LARGE SCALE GENOMIC DNA]</scope>
</reference>
<keyword evidence="4 5" id="KW-0975">Bacterial flagellum</keyword>
<evidence type="ECO:0000313" key="9">
    <source>
        <dbReference type="Proteomes" id="UP000594464"/>
    </source>
</evidence>
<dbReference type="PANTHER" id="PTHR30288:SF0">
    <property type="entry name" value="FLAGELLAR HOOK-ASSOCIATED PROTEIN 2"/>
    <property type="match status" value="1"/>
</dbReference>
<feature type="domain" description="Flagellar hook-associated protein 2 C-terminal" evidence="7">
    <location>
        <begin position="220"/>
        <end position="521"/>
    </location>
</feature>
<evidence type="ECO:0000313" key="8">
    <source>
        <dbReference type="EMBL" id="QPJ65503.1"/>
    </source>
</evidence>
<dbReference type="AlphaFoldDB" id="A0A7T0C2X1"/>
<dbReference type="InterPro" id="IPR003481">
    <property type="entry name" value="FliD_N"/>
</dbReference>
<dbReference type="KEGG" id="nva:G3M78_08895"/>
<keyword evidence="8" id="KW-0282">Flagellum</keyword>
<name>A0A7T0C2X1_9BACT</name>
<evidence type="ECO:0000256" key="5">
    <source>
        <dbReference type="RuleBase" id="RU362066"/>
    </source>
</evidence>
<comment type="subunit">
    <text evidence="2 5">Homopentamer.</text>
</comment>
<proteinExistence type="inferred from homology"/>
<dbReference type="GO" id="GO:0071973">
    <property type="term" value="P:bacterial-type flagellum-dependent cell motility"/>
    <property type="evidence" value="ECO:0007669"/>
    <property type="project" value="TreeGrafter"/>
</dbReference>
<dbReference type="GO" id="GO:0005576">
    <property type="term" value="C:extracellular region"/>
    <property type="evidence" value="ECO:0007669"/>
    <property type="project" value="UniProtKB-SubCell"/>
</dbReference>
<evidence type="ECO:0000256" key="3">
    <source>
        <dbReference type="ARBA" id="ARBA00023054"/>
    </source>
</evidence>
<sequence length="540" mass="57272">MAIASLSGINSGLDSQGIINNLVSLEAQPIELMISQQEREVQKLSVFQELKSRLQTFKSVVNTINTDGRLLSTKGQFSNNDTSSGNTVVDITSTSSATSGTFSLNVTQLAKETKIVSEGYRSTGATVPSGTVEIFDGTKTVSIIIDSSNNTVDGLRLAINNSGANVSASFLNDGDPTNPIKLLISGTKTGVNNEVTIQHFIGGLGGNDTEVTSFTQTQAAQNALMEVDGIAISKNSNVVNDVLPGVTLSLQSVGTGVLTLSTDTNAVTDKISNFVEGFNDLMLFIGEQLKVDVSTNQTGTLFGNFTVQNLQQTLRSTITNQVQGVTGQFNFLAQIGISTQSDGTLLLDKSEFTSALASDPQNVSKLFTSTGSTSNVGITFVGFTKETQSGSYDIRVQNGVPQLSKAGENNYVDAVGGGNFYAGAEGTDAEGLNFRVSSLSDGSYGSITLTLGVGEILNRSLNLLVDTSLNGPLSSEIDTVEDTISDFDTTILKMEERLLLFEEDLQRKFTNMEIVVGRLNSQKDTFSQALAGIQDLFKSK</sequence>
<protein>
    <recommendedName>
        <fullName evidence="5">Flagellar hook-associated protein 2</fullName>
        <shortName evidence="5">HAP2</shortName>
    </recommendedName>
    <alternativeName>
        <fullName evidence="5">Flagellar cap protein</fullName>
    </alternativeName>
</protein>
<feature type="domain" description="Flagellar hook-associated protein 2 N-terminal" evidence="6">
    <location>
        <begin position="11"/>
        <end position="112"/>
    </location>
</feature>
<evidence type="ECO:0000256" key="1">
    <source>
        <dbReference type="ARBA" id="ARBA00009764"/>
    </source>
</evidence>
<keyword evidence="3" id="KW-0175">Coiled coil</keyword>
<keyword evidence="8" id="KW-0969">Cilium</keyword>
<dbReference type="EMBL" id="CP048620">
    <property type="protein sequence ID" value="QPJ65503.1"/>
    <property type="molecule type" value="Genomic_DNA"/>
</dbReference>
<dbReference type="InterPro" id="IPR010809">
    <property type="entry name" value="FliD_C"/>
</dbReference>
<keyword evidence="8" id="KW-0966">Cell projection</keyword>
<dbReference type="GO" id="GO:0007155">
    <property type="term" value="P:cell adhesion"/>
    <property type="evidence" value="ECO:0007669"/>
    <property type="project" value="InterPro"/>
</dbReference>
<dbReference type="PANTHER" id="PTHR30288">
    <property type="entry name" value="FLAGELLAR CAP/ASSEMBLY PROTEIN FLID"/>
    <property type="match status" value="1"/>
</dbReference>
<comment type="function">
    <text evidence="5">Required for morphogenesis and for the elongation of the flagellar filament by facilitating polymerization of the flagellin monomers at the tip of growing filament. Forms a capping structure, which prevents flagellin subunits (transported through the central channel of the flagellum) from leaking out without polymerization at the distal end.</text>
</comment>
<keyword evidence="5" id="KW-0964">Secreted</keyword>